<accession>A0A2P2PU47</accession>
<keyword evidence="1" id="KW-0732">Signal</keyword>
<feature type="chain" id="PRO_5015122118" description="Secreted protein" evidence="1">
    <location>
        <begin position="22"/>
        <end position="69"/>
    </location>
</feature>
<evidence type="ECO:0000256" key="1">
    <source>
        <dbReference type="SAM" id="SignalP"/>
    </source>
</evidence>
<organism evidence="2">
    <name type="scientific">Rhizophora mucronata</name>
    <name type="common">Asiatic mangrove</name>
    <dbReference type="NCBI Taxonomy" id="61149"/>
    <lineage>
        <taxon>Eukaryota</taxon>
        <taxon>Viridiplantae</taxon>
        <taxon>Streptophyta</taxon>
        <taxon>Embryophyta</taxon>
        <taxon>Tracheophyta</taxon>
        <taxon>Spermatophyta</taxon>
        <taxon>Magnoliopsida</taxon>
        <taxon>eudicotyledons</taxon>
        <taxon>Gunneridae</taxon>
        <taxon>Pentapetalae</taxon>
        <taxon>rosids</taxon>
        <taxon>fabids</taxon>
        <taxon>Malpighiales</taxon>
        <taxon>Rhizophoraceae</taxon>
        <taxon>Rhizophora</taxon>
    </lineage>
</organism>
<sequence>MNKPMILLSLLNVANLRIAKLQHSHPMQSKHRTNIWPLAQTTTTNQEGKQFFMDKVSIHICTNHTSYAH</sequence>
<evidence type="ECO:0008006" key="3">
    <source>
        <dbReference type="Google" id="ProtNLM"/>
    </source>
</evidence>
<evidence type="ECO:0000313" key="2">
    <source>
        <dbReference type="EMBL" id="MBX58264.1"/>
    </source>
</evidence>
<protein>
    <recommendedName>
        <fullName evidence="3">Secreted protein</fullName>
    </recommendedName>
</protein>
<reference evidence="2" key="1">
    <citation type="submission" date="2018-02" db="EMBL/GenBank/DDBJ databases">
        <title>Rhizophora mucronata_Transcriptome.</title>
        <authorList>
            <person name="Meera S.P."/>
            <person name="Sreeshan A."/>
            <person name="Augustine A."/>
        </authorList>
    </citation>
    <scope>NUCLEOTIDE SEQUENCE</scope>
    <source>
        <tissue evidence="2">Leaf</tissue>
    </source>
</reference>
<feature type="signal peptide" evidence="1">
    <location>
        <begin position="1"/>
        <end position="21"/>
    </location>
</feature>
<dbReference type="EMBL" id="GGEC01077780">
    <property type="protein sequence ID" value="MBX58264.1"/>
    <property type="molecule type" value="Transcribed_RNA"/>
</dbReference>
<name>A0A2P2PU47_RHIMU</name>
<dbReference type="AlphaFoldDB" id="A0A2P2PU47"/>
<proteinExistence type="predicted"/>